<evidence type="ECO:0000313" key="3">
    <source>
        <dbReference type="Proteomes" id="UP000813461"/>
    </source>
</evidence>
<dbReference type="Proteomes" id="UP000813461">
    <property type="component" value="Unassembled WGS sequence"/>
</dbReference>
<keyword evidence="1" id="KW-0732">Signal</keyword>
<organism evidence="2 3">
    <name type="scientific">Paraphoma chrysanthemicola</name>
    <dbReference type="NCBI Taxonomy" id="798071"/>
    <lineage>
        <taxon>Eukaryota</taxon>
        <taxon>Fungi</taxon>
        <taxon>Dikarya</taxon>
        <taxon>Ascomycota</taxon>
        <taxon>Pezizomycotina</taxon>
        <taxon>Dothideomycetes</taxon>
        <taxon>Pleosporomycetidae</taxon>
        <taxon>Pleosporales</taxon>
        <taxon>Pleosporineae</taxon>
        <taxon>Phaeosphaeriaceae</taxon>
        <taxon>Paraphoma</taxon>
    </lineage>
</organism>
<reference evidence="2" key="1">
    <citation type="journal article" date="2021" name="Nat. Commun.">
        <title>Genetic determinants of endophytism in the Arabidopsis root mycobiome.</title>
        <authorList>
            <person name="Mesny F."/>
            <person name="Miyauchi S."/>
            <person name="Thiergart T."/>
            <person name="Pickel B."/>
            <person name="Atanasova L."/>
            <person name="Karlsson M."/>
            <person name="Huettel B."/>
            <person name="Barry K.W."/>
            <person name="Haridas S."/>
            <person name="Chen C."/>
            <person name="Bauer D."/>
            <person name="Andreopoulos W."/>
            <person name="Pangilinan J."/>
            <person name="LaButti K."/>
            <person name="Riley R."/>
            <person name="Lipzen A."/>
            <person name="Clum A."/>
            <person name="Drula E."/>
            <person name="Henrissat B."/>
            <person name="Kohler A."/>
            <person name="Grigoriev I.V."/>
            <person name="Martin F.M."/>
            <person name="Hacquard S."/>
        </authorList>
    </citation>
    <scope>NUCLEOTIDE SEQUENCE</scope>
    <source>
        <strain evidence="2">MPI-SDFR-AT-0120</strain>
    </source>
</reference>
<sequence length="87" mass="10234">MRMSAESTVALLLGIPWLACAKLLEVRQRGAVVEQKHSSRRIDKMLSKPLSYYIAIRNCPFIHVAMGRWIMELIRQYTHEQYHCYLL</sequence>
<protein>
    <recommendedName>
        <fullName evidence="4">Secreted protein</fullName>
    </recommendedName>
</protein>
<feature type="signal peptide" evidence="1">
    <location>
        <begin position="1"/>
        <end position="21"/>
    </location>
</feature>
<gene>
    <name evidence="2" type="ORF">FB567DRAFT_519658</name>
</gene>
<accession>A0A8K0RCZ7</accession>
<name>A0A8K0RCZ7_9PLEO</name>
<dbReference type="EMBL" id="JAGMVJ010000005">
    <property type="protein sequence ID" value="KAH7090366.1"/>
    <property type="molecule type" value="Genomic_DNA"/>
</dbReference>
<feature type="chain" id="PRO_5035450120" description="Secreted protein" evidence="1">
    <location>
        <begin position="22"/>
        <end position="87"/>
    </location>
</feature>
<keyword evidence="3" id="KW-1185">Reference proteome</keyword>
<dbReference type="AlphaFoldDB" id="A0A8K0RCZ7"/>
<evidence type="ECO:0000256" key="1">
    <source>
        <dbReference type="SAM" id="SignalP"/>
    </source>
</evidence>
<evidence type="ECO:0000313" key="2">
    <source>
        <dbReference type="EMBL" id="KAH7090366.1"/>
    </source>
</evidence>
<proteinExistence type="predicted"/>
<evidence type="ECO:0008006" key="4">
    <source>
        <dbReference type="Google" id="ProtNLM"/>
    </source>
</evidence>
<comment type="caution">
    <text evidence="2">The sequence shown here is derived from an EMBL/GenBank/DDBJ whole genome shotgun (WGS) entry which is preliminary data.</text>
</comment>